<dbReference type="HOGENOM" id="CLU_120362_0_0_7"/>
<dbReference type="SUPFAM" id="SSF54593">
    <property type="entry name" value="Glyoxalase/Bleomycin resistance protein/Dihydroxybiphenyl dioxygenase"/>
    <property type="match status" value="1"/>
</dbReference>
<dbReference type="InterPro" id="IPR037523">
    <property type="entry name" value="VOC_core"/>
</dbReference>
<proteinExistence type="predicted"/>
<dbReference type="AlphaFoldDB" id="W4MF88"/>
<dbReference type="EMBL" id="AZHX01000118">
    <property type="protein sequence ID" value="ETX08868.1"/>
    <property type="molecule type" value="Genomic_DNA"/>
</dbReference>
<dbReference type="InterPro" id="IPR050383">
    <property type="entry name" value="GlyoxalaseI/FosfomycinResist"/>
</dbReference>
<feature type="domain" description="VOC" evidence="1">
    <location>
        <begin position="6"/>
        <end position="134"/>
    </location>
</feature>
<gene>
    <name evidence="2" type="ORF">ETSY2_02820</name>
</gene>
<reference evidence="2 3" key="1">
    <citation type="journal article" date="2014" name="Nature">
        <title>An environmental bacterial taxon with a large and distinct metabolic repertoire.</title>
        <authorList>
            <person name="Wilson M.C."/>
            <person name="Mori T."/>
            <person name="Ruckert C."/>
            <person name="Uria A.R."/>
            <person name="Helf M.J."/>
            <person name="Takada K."/>
            <person name="Gernert C."/>
            <person name="Steffens U.A."/>
            <person name="Heycke N."/>
            <person name="Schmitt S."/>
            <person name="Rinke C."/>
            <person name="Helfrich E.J."/>
            <person name="Brachmann A.O."/>
            <person name="Gurgui C."/>
            <person name="Wakimoto T."/>
            <person name="Kracht M."/>
            <person name="Crusemann M."/>
            <person name="Hentschel U."/>
            <person name="Abe I."/>
            <person name="Matsunaga S."/>
            <person name="Kalinowski J."/>
            <person name="Takeyama H."/>
            <person name="Piel J."/>
        </authorList>
    </citation>
    <scope>NUCLEOTIDE SEQUENCE [LARGE SCALE GENOMIC DNA]</scope>
    <source>
        <strain evidence="3">TSY2</strain>
    </source>
</reference>
<sequence>MIQVKMVHHINVQITDRQRTREWYEKVLGATFLDRGEALNQRMLQLNIGSAEMHFSETDTPMIPKQPHFALEVANWETTLAHLDALGVEYSRTGQAFSRVGTGESERWAKREDNGEHYTYIHDPDGNLIELVHHPWAWWMPMARPWRSRTHRRDCVGGNCRKSRRNWGNRLRRSKAVRVSASVGIMVASAWGIDA</sequence>
<name>W4MF88_9BACT</name>
<dbReference type="Proteomes" id="UP000019140">
    <property type="component" value="Unassembled WGS sequence"/>
</dbReference>
<dbReference type="InterPro" id="IPR004360">
    <property type="entry name" value="Glyas_Fos-R_dOase_dom"/>
</dbReference>
<accession>W4MF88</accession>
<dbReference type="InterPro" id="IPR029068">
    <property type="entry name" value="Glyas_Bleomycin-R_OHBP_Dase"/>
</dbReference>
<dbReference type="Gene3D" id="3.10.180.10">
    <property type="entry name" value="2,3-Dihydroxybiphenyl 1,2-Dioxygenase, domain 1"/>
    <property type="match status" value="1"/>
</dbReference>
<comment type="caution">
    <text evidence="2">The sequence shown here is derived from an EMBL/GenBank/DDBJ whole genome shotgun (WGS) entry which is preliminary data.</text>
</comment>
<organism evidence="2 3">
    <name type="scientific">Candidatus Entotheonella gemina</name>
    <dbReference type="NCBI Taxonomy" id="1429439"/>
    <lineage>
        <taxon>Bacteria</taxon>
        <taxon>Pseudomonadati</taxon>
        <taxon>Nitrospinota/Tectimicrobiota group</taxon>
        <taxon>Candidatus Tectimicrobiota</taxon>
        <taxon>Candidatus Entotheonellia</taxon>
        <taxon>Candidatus Entotheonellales</taxon>
        <taxon>Candidatus Entotheonellaceae</taxon>
        <taxon>Candidatus Entotheonella</taxon>
    </lineage>
</organism>
<protein>
    <recommendedName>
        <fullName evidence="1">VOC domain-containing protein</fullName>
    </recommendedName>
</protein>
<evidence type="ECO:0000313" key="3">
    <source>
        <dbReference type="Proteomes" id="UP000019140"/>
    </source>
</evidence>
<dbReference type="Pfam" id="PF00903">
    <property type="entry name" value="Glyoxalase"/>
    <property type="match status" value="1"/>
</dbReference>
<evidence type="ECO:0000313" key="2">
    <source>
        <dbReference type="EMBL" id="ETX08868.1"/>
    </source>
</evidence>
<evidence type="ECO:0000259" key="1">
    <source>
        <dbReference type="PROSITE" id="PS51819"/>
    </source>
</evidence>
<dbReference type="PROSITE" id="PS51819">
    <property type="entry name" value="VOC"/>
    <property type="match status" value="1"/>
</dbReference>
<dbReference type="PANTHER" id="PTHR21366">
    <property type="entry name" value="GLYOXALASE FAMILY PROTEIN"/>
    <property type="match status" value="1"/>
</dbReference>
<keyword evidence="3" id="KW-1185">Reference proteome</keyword>